<protein>
    <recommendedName>
        <fullName evidence="8">Prolyl 4-hydroxylase alpha subunit domain-containing protein</fullName>
    </recommendedName>
</protein>
<keyword evidence="3" id="KW-0479">Metal-binding</keyword>
<gene>
    <name evidence="9" type="ORF">CYMTET_34659</name>
</gene>
<evidence type="ECO:0000256" key="3">
    <source>
        <dbReference type="ARBA" id="ARBA00022723"/>
    </source>
</evidence>
<evidence type="ECO:0000256" key="4">
    <source>
        <dbReference type="ARBA" id="ARBA00022964"/>
    </source>
</evidence>
<keyword evidence="4" id="KW-0223">Dioxygenase</keyword>
<keyword evidence="6" id="KW-0408">Iron</keyword>
<accession>A0AAE0FAQ2</accession>
<name>A0AAE0FAQ2_9CHLO</name>
<evidence type="ECO:0000256" key="1">
    <source>
        <dbReference type="ARBA" id="ARBA00001961"/>
    </source>
</evidence>
<evidence type="ECO:0000259" key="8">
    <source>
        <dbReference type="SMART" id="SM00702"/>
    </source>
</evidence>
<dbReference type="AlphaFoldDB" id="A0AAE0FAQ2"/>
<evidence type="ECO:0000256" key="5">
    <source>
        <dbReference type="ARBA" id="ARBA00023002"/>
    </source>
</evidence>
<evidence type="ECO:0000313" key="9">
    <source>
        <dbReference type="EMBL" id="KAK3256193.1"/>
    </source>
</evidence>
<sequence>MTIEGAEETCCLRDDVPKSATSQQLDEQQAPDVNVIRAVDKAETNLSHLLDSILCKEGICAAPSTAVTRRELHSGDLDAFVLENVLSDEECAALIENTEAMGYSFWNPSGERRDFRSADTVEVKHQRIAEDLWGRVRGLFASDVRVVKDEPRWERGMEGTWRAVGVNSDLLFAKYGAGCHFSPHTDGHTIIDFNHRSLYSLLIYLNTCSGGGSTRMMVGELDQRFIKDEQVSRLSPHFLCPLCVDMPSLASWCAISE</sequence>
<dbReference type="InterPro" id="IPR045054">
    <property type="entry name" value="P4HA-like"/>
</dbReference>
<reference evidence="9 10" key="1">
    <citation type="journal article" date="2015" name="Genome Biol. Evol.">
        <title>Comparative Genomics of a Bacterivorous Green Alga Reveals Evolutionary Causalities and Consequences of Phago-Mixotrophic Mode of Nutrition.</title>
        <authorList>
            <person name="Burns J.A."/>
            <person name="Paasch A."/>
            <person name="Narechania A."/>
            <person name="Kim E."/>
        </authorList>
    </citation>
    <scope>NUCLEOTIDE SEQUENCE [LARGE SCALE GENOMIC DNA]</scope>
    <source>
        <strain evidence="9 10">PLY_AMNH</strain>
    </source>
</reference>
<dbReference type="SMART" id="SM00702">
    <property type="entry name" value="P4Hc"/>
    <property type="match status" value="1"/>
</dbReference>
<proteinExistence type="predicted"/>
<dbReference type="GO" id="GO:0031418">
    <property type="term" value="F:L-ascorbic acid binding"/>
    <property type="evidence" value="ECO:0007669"/>
    <property type="project" value="InterPro"/>
</dbReference>
<dbReference type="GO" id="GO:0005789">
    <property type="term" value="C:endoplasmic reticulum membrane"/>
    <property type="evidence" value="ECO:0007669"/>
    <property type="project" value="UniProtKB-SubCell"/>
</dbReference>
<dbReference type="GO" id="GO:0005506">
    <property type="term" value="F:iron ion binding"/>
    <property type="evidence" value="ECO:0007669"/>
    <property type="project" value="InterPro"/>
</dbReference>
<evidence type="ECO:0000256" key="6">
    <source>
        <dbReference type="ARBA" id="ARBA00023004"/>
    </source>
</evidence>
<evidence type="ECO:0000256" key="7">
    <source>
        <dbReference type="ARBA" id="ARBA00049169"/>
    </source>
</evidence>
<evidence type="ECO:0000256" key="2">
    <source>
        <dbReference type="ARBA" id="ARBA00004648"/>
    </source>
</evidence>
<dbReference type="EMBL" id="LGRX02021890">
    <property type="protein sequence ID" value="KAK3256193.1"/>
    <property type="molecule type" value="Genomic_DNA"/>
</dbReference>
<dbReference type="Gene3D" id="2.60.120.620">
    <property type="entry name" value="q2cbj1_9rhob like domain"/>
    <property type="match status" value="1"/>
</dbReference>
<comment type="caution">
    <text evidence="9">The sequence shown here is derived from an EMBL/GenBank/DDBJ whole genome shotgun (WGS) entry which is preliminary data.</text>
</comment>
<organism evidence="9 10">
    <name type="scientific">Cymbomonas tetramitiformis</name>
    <dbReference type="NCBI Taxonomy" id="36881"/>
    <lineage>
        <taxon>Eukaryota</taxon>
        <taxon>Viridiplantae</taxon>
        <taxon>Chlorophyta</taxon>
        <taxon>Pyramimonadophyceae</taxon>
        <taxon>Pyramimonadales</taxon>
        <taxon>Pyramimonadaceae</taxon>
        <taxon>Cymbomonas</taxon>
    </lineage>
</organism>
<keyword evidence="10" id="KW-1185">Reference proteome</keyword>
<dbReference type="GO" id="GO:0004656">
    <property type="term" value="F:procollagen-proline 4-dioxygenase activity"/>
    <property type="evidence" value="ECO:0007669"/>
    <property type="project" value="UniProtKB-EC"/>
</dbReference>
<feature type="domain" description="Prolyl 4-hydroxylase alpha subunit" evidence="8">
    <location>
        <begin position="77"/>
        <end position="254"/>
    </location>
</feature>
<dbReference type="PANTHER" id="PTHR10869">
    <property type="entry name" value="PROLYL 4-HYDROXYLASE ALPHA SUBUNIT"/>
    <property type="match status" value="1"/>
</dbReference>
<dbReference type="PANTHER" id="PTHR10869:SF246">
    <property type="entry name" value="TRANSMEMBRANE PROLYL 4-HYDROXYLASE"/>
    <property type="match status" value="1"/>
</dbReference>
<comment type="catalytic activity">
    <reaction evidence="7">
        <text>L-prolyl-[collagen] + 2-oxoglutarate + O2 = trans-4-hydroxy-L-prolyl-[collagen] + succinate + CO2</text>
        <dbReference type="Rhea" id="RHEA:18945"/>
        <dbReference type="Rhea" id="RHEA-COMP:11676"/>
        <dbReference type="Rhea" id="RHEA-COMP:11680"/>
        <dbReference type="ChEBI" id="CHEBI:15379"/>
        <dbReference type="ChEBI" id="CHEBI:16526"/>
        <dbReference type="ChEBI" id="CHEBI:16810"/>
        <dbReference type="ChEBI" id="CHEBI:30031"/>
        <dbReference type="ChEBI" id="CHEBI:50342"/>
        <dbReference type="ChEBI" id="CHEBI:61965"/>
        <dbReference type="EC" id="1.14.11.2"/>
    </reaction>
</comment>
<comment type="subcellular location">
    <subcellularLocation>
        <location evidence="2">Endoplasmic reticulum membrane</location>
        <topology evidence="2">Single-pass type II membrane protein</topology>
    </subcellularLocation>
</comment>
<dbReference type="Proteomes" id="UP001190700">
    <property type="component" value="Unassembled WGS sequence"/>
</dbReference>
<keyword evidence="5" id="KW-0560">Oxidoreductase</keyword>
<dbReference type="InterPro" id="IPR006620">
    <property type="entry name" value="Pro_4_hyd_alph"/>
</dbReference>
<evidence type="ECO:0000313" key="10">
    <source>
        <dbReference type="Proteomes" id="UP001190700"/>
    </source>
</evidence>
<comment type="cofactor">
    <cofactor evidence="1">
        <name>L-ascorbate</name>
        <dbReference type="ChEBI" id="CHEBI:38290"/>
    </cofactor>
</comment>